<comment type="caution">
    <text evidence="3">The sequence shown here is derived from an EMBL/GenBank/DDBJ whole genome shotgun (WGS) entry which is preliminary data.</text>
</comment>
<gene>
    <name evidence="3" type="ORF">SNAT2548_LOCUS3987</name>
</gene>
<dbReference type="SUPFAM" id="SSF50405">
    <property type="entry name" value="Actin-crosslinking proteins"/>
    <property type="match status" value="1"/>
</dbReference>
<evidence type="ECO:0000256" key="1">
    <source>
        <dbReference type="SAM" id="MobiDB-lite"/>
    </source>
</evidence>
<organism evidence="3 4">
    <name type="scientific">Symbiodinium natans</name>
    <dbReference type="NCBI Taxonomy" id="878477"/>
    <lineage>
        <taxon>Eukaryota</taxon>
        <taxon>Sar</taxon>
        <taxon>Alveolata</taxon>
        <taxon>Dinophyceae</taxon>
        <taxon>Suessiales</taxon>
        <taxon>Symbiodiniaceae</taxon>
        <taxon>Symbiodinium</taxon>
    </lineage>
</organism>
<evidence type="ECO:0000313" key="4">
    <source>
        <dbReference type="Proteomes" id="UP000604046"/>
    </source>
</evidence>
<keyword evidence="4" id="KW-1185">Reference proteome</keyword>
<feature type="region of interest" description="Disordered" evidence="1">
    <location>
        <begin position="502"/>
        <end position="558"/>
    </location>
</feature>
<dbReference type="CDD" id="cd00257">
    <property type="entry name" value="beta-trefoil_FSCN-like"/>
    <property type="match status" value="2"/>
</dbReference>
<dbReference type="Proteomes" id="UP000604046">
    <property type="component" value="Unassembled WGS sequence"/>
</dbReference>
<feature type="compositionally biased region" description="Basic and acidic residues" evidence="1">
    <location>
        <begin position="533"/>
        <end position="545"/>
    </location>
</feature>
<name>A0A812IHP2_9DINO</name>
<evidence type="ECO:0000256" key="2">
    <source>
        <dbReference type="SAM" id="SignalP"/>
    </source>
</evidence>
<dbReference type="InterPro" id="IPR008999">
    <property type="entry name" value="Actin-crosslinking"/>
</dbReference>
<feature type="chain" id="PRO_5032513952" evidence="2">
    <location>
        <begin position="34"/>
        <end position="1273"/>
    </location>
</feature>
<feature type="compositionally biased region" description="Basic residues" evidence="1">
    <location>
        <begin position="505"/>
        <end position="516"/>
    </location>
</feature>
<sequence length="1273" mass="140771">MTLAMSFGHCCRWTTAWPSGLLAILTFGRLCCAEPCIGSSCPATAASLLAVKAEAHLASVGHLEDQREYPINMTVNGSNGTVDKQLEMIVGENAEQDMKEMNNIPNPENASSNGTHGMGELARNLEFLMLKVVQLETVVEMQQHEIQDLHTVLKDHLDLDHDDTAASLKQVHPETRKKKAQETLKRVMQKHNHQREKRDFNPAVHQKQSQRTLLSKRDREDETETRDTLSLLEAEDEEDIESRSSRRRGWRRRRRRLFKAVANVASSAGNAVSDAGNAVANTAVDAAAAANDGTGLVGDALGDAYNAASDQVSFVANTVIDSVEMAVDILVNGFSDWNAGCPDTRTPDMSIDGNGIHVDWGRQKCWVRLMGQTCNLFDFNFGSVNLDWPEPLKTVTSFGITPIRAMFNLGKDLVDCATSGSALEIIKCLGMQLIELVPPLSFLNRMSDMLTEFIEVFAQVAAVVVRQVLDDGSSLIQKATESKFPGVGQAPVLHHAGKSLTIKTHSQHPKDHKHAPKSTLPREMSEMSAAQQDAKESQDASLRGDDDPEPQGSIALGISDQEGNYATRLITQWNGRETDTSSCLAFAPKNMRGSNNQAWKADWQGSSDDAFIPLEPYGVPCDNDWMKDNWDKWQGYAFYVWEQAIEKCVTVTYSLGMQPVLAFVGGLNFELMPAPLAEIDTTVCWPDKQPGGLDLSVLRSEIRSGGVMLFSRTLRLQKRFGSQTDFVDSNIFGAHETWRNPLGTAVGSHSGEDDRTVETMSRSSLLATNQTGSTSRSPKATEKRRKSPEAGKAGEAPQHWDFEDDYEDLYLAAIEYGKHLGINKTSEVRGQEVLKRMKAMKANKGMSTMSTLQSEAESGKSGTDYHQLFSFKNPGMVSFEILGLLEDNSLELGMKINFGPFESPEKRIPLLNIVDQFTLVLGAMPWVSPSTKLKAIASLRDFGKQDISAVVPEVPPPEISPGSIIALYNRHHNRWLKMNGDDVGRSPTKDFESFPSDWKSEKFAVVDAGGGLIGLHSPKFNRFLSMRPDGDVYGSPHAVASNLPDNWSWQKFKVVYAGGGQIALHCPQHNRFVLMTDGGVEGTDERAGDTVPESWVGERFQVKRTTWLLKPGTVVGFHNALFNKYISMHPDGHLYPSPDRDFDLELPSSWTYQRFTVVDAGNGQVAFHNARHNRFVKMTDTAPLMSSPDKAAHELPDNWDSERFALVDAGGGQIGFYNPKLNRMISLSSAETYPSPHKAPQDYTSDWTHQKFQVKLYADASSESNDLAWSFSA</sequence>
<dbReference type="OrthoDB" id="414416at2759"/>
<feature type="compositionally biased region" description="Polar residues" evidence="1">
    <location>
        <begin position="758"/>
        <end position="778"/>
    </location>
</feature>
<dbReference type="EMBL" id="CAJNDS010000243">
    <property type="protein sequence ID" value="CAE7033223.1"/>
    <property type="molecule type" value="Genomic_DNA"/>
</dbReference>
<keyword evidence="2" id="KW-0732">Signal</keyword>
<protein>
    <submittedName>
        <fullName evidence="3">Uncharacterized protein</fullName>
    </submittedName>
</protein>
<feature type="region of interest" description="Disordered" evidence="1">
    <location>
        <begin position="166"/>
        <end position="227"/>
    </location>
</feature>
<dbReference type="Gene3D" id="2.80.10.50">
    <property type="match status" value="2"/>
</dbReference>
<reference evidence="3" key="1">
    <citation type="submission" date="2021-02" db="EMBL/GenBank/DDBJ databases">
        <authorList>
            <person name="Dougan E. K."/>
            <person name="Rhodes N."/>
            <person name="Thang M."/>
            <person name="Chan C."/>
        </authorList>
    </citation>
    <scope>NUCLEOTIDE SEQUENCE</scope>
</reference>
<dbReference type="AlphaFoldDB" id="A0A812IHP2"/>
<feature type="signal peptide" evidence="2">
    <location>
        <begin position="1"/>
        <end position="33"/>
    </location>
</feature>
<feature type="region of interest" description="Disordered" evidence="1">
    <location>
        <begin position="742"/>
        <end position="798"/>
    </location>
</feature>
<accession>A0A812IHP2</accession>
<evidence type="ECO:0000313" key="3">
    <source>
        <dbReference type="EMBL" id="CAE7033223.1"/>
    </source>
</evidence>
<proteinExistence type="predicted"/>